<organism evidence="2 3">
    <name type="scientific">Tetragenococcus koreensis</name>
    <dbReference type="NCBI Taxonomy" id="290335"/>
    <lineage>
        <taxon>Bacteria</taxon>
        <taxon>Bacillati</taxon>
        <taxon>Bacillota</taxon>
        <taxon>Bacilli</taxon>
        <taxon>Lactobacillales</taxon>
        <taxon>Enterococcaceae</taxon>
        <taxon>Tetragenococcus</taxon>
    </lineage>
</organism>
<dbReference type="RefSeq" id="WP_202584562.1">
    <property type="nucleotide sequence ID" value="NZ_BKBO01000070.1"/>
</dbReference>
<dbReference type="EMBL" id="BKBQ01000072">
    <property type="protein sequence ID" value="GEQ55622.1"/>
    <property type="molecule type" value="Genomic_DNA"/>
</dbReference>
<accession>A0AAN4UDU6</accession>
<name>A0AAN4UDU6_9ENTE</name>
<comment type="caution">
    <text evidence="2">The sequence shown here is derived from an EMBL/GenBank/DDBJ whole genome shotgun (WGS) entry which is preliminary data.</text>
</comment>
<dbReference type="Proteomes" id="UP000886607">
    <property type="component" value="Unassembled WGS sequence"/>
</dbReference>
<sequence length="110" mass="12887">MAFIGKKMSLVVYFDGDRHKQSTKVDIFIISDFLLTNTSELEQKHLMEVFELRKSSKPLILRSLNQRVVFQLLRKHPLLKALNKTFFESLEGKLSINLSEEFKHPKTYST</sequence>
<reference evidence="2" key="1">
    <citation type="submission" date="2019-08" db="EMBL/GenBank/DDBJ databases">
        <authorList>
            <person name="Ishikawa M."/>
            <person name="Suzuki T."/>
            <person name="Matsutani M."/>
        </authorList>
    </citation>
    <scope>NUCLEOTIDE SEQUENCE</scope>
    <source>
        <strain evidence="2">7C1</strain>
        <strain evidence="1">8C4</strain>
    </source>
</reference>
<gene>
    <name evidence="1" type="ORF">TK11N_24600</name>
    <name evidence="2" type="ORF">TK2N_24660</name>
</gene>
<keyword evidence="4" id="KW-1185">Reference proteome</keyword>
<evidence type="ECO:0000313" key="3">
    <source>
        <dbReference type="Proteomes" id="UP000886597"/>
    </source>
</evidence>
<dbReference type="AlphaFoldDB" id="A0AAN4UDU6"/>
<evidence type="ECO:0000313" key="2">
    <source>
        <dbReference type="EMBL" id="GEQ55622.1"/>
    </source>
</evidence>
<evidence type="ECO:0000313" key="4">
    <source>
        <dbReference type="Proteomes" id="UP000886607"/>
    </source>
</evidence>
<proteinExistence type="predicted"/>
<protein>
    <submittedName>
        <fullName evidence="2">Uncharacterized protein</fullName>
    </submittedName>
</protein>
<reference evidence="2" key="2">
    <citation type="journal article" date="2020" name="Int. Dairy J.">
        <title>Lactic acid bacterial diversity in Brie cheese focusing on salt concentration and pH of isolation medium and characterisation of halophilic and alkaliphilic lactic acid bacterial isolates.</title>
        <authorList>
            <person name="Unno R."/>
            <person name="Matsutani M."/>
            <person name="Suzuki T."/>
            <person name="Kodama K."/>
            <person name="Matsushita H."/>
            <person name="Yamasato K."/>
            <person name="Koizumi Y."/>
            <person name="Ishikawa M."/>
        </authorList>
    </citation>
    <scope>NUCLEOTIDE SEQUENCE</scope>
    <source>
        <strain evidence="2">7C1</strain>
        <strain evidence="1">8C4</strain>
    </source>
</reference>
<dbReference type="Proteomes" id="UP000886597">
    <property type="component" value="Unassembled WGS sequence"/>
</dbReference>
<dbReference type="EMBL" id="BKBO01000070">
    <property type="protein sequence ID" value="GEQ50608.1"/>
    <property type="molecule type" value="Genomic_DNA"/>
</dbReference>
<evidence type="ECO:0000313" key="1">
    <source>
        <dbReference type="EMBL" id="GEQ50608.1"/>
    </source>
</evidence>